<dbReference type="InterPro" id="IPR005804">
    <property type="entry name" value="FA_desaturase_dom"/>
</dbReference>
<dbReference type="InterPro" id="IPR036400">
    <property type="entry name" value="Cyt_B5-like_heme/steroid_sf"/>
</dbReference>
<evidence type="ECO:0000256" key="4">
    <source>
        <dbReference type="ARBA" id="ARBA00015189"/>
    </source>
</evidence>
<feature type="compositionally biased region" description="Polar residues" evidence="22">
    <location>
        <begin position="688"/>
        <end position="697"/>
    </location>
</feature>
<dbReference type="CDD" id="cd03505">
    <property type="entry name" value="Delta9-FADS-like"/>
    <property type="match status" value="1"/>
</dbReference>
<dbReference type="SMART" id="SM01117">
    <property type="entry name" value="Cyt-b5"/>
    <property type="match status" value="1"/>
</dbReference>
<evidence type="ECO:0000259" key="25">
    <source>
        <dbReference type="PROSITE" id="PS50255"/>
    </source>
</evidence>
<feature type="transmembrane region" description="Helical" evidence="23">
    <location>
        <begin position="72"/>
        <end position="95"/>
    </location>
</feature>
<dbReference type="Gene3D" id="3.30.70.330">
    <property type="match status" value="1"/>
</dbReference>
<gene>
    <name evidence="26" type="ORF">RCL2_002818100</name>
</gene>
<dbReference type="GO" id="GO:0003723">
    <property type="term" value="F:RNA binding"/>
    <property type="evidence" value="ECO:0007669"/>
    <property type="project" value="UniProtKB-UniRule"/>
</dbReference>
<feature type="domain" description="Cytochrome b5 heme-binding" evidence="25">
    <location>
        <begin position="358"/>
        <end position="418"/>
    </location>
</feature>
<keyword evidence="8 23" id="KW-0812">Transmembrane</keyword>
<dbReference type="InterPro" id="IPR034264">
    <property type="entry name" value="RBM48_RRM"/>
</dbReference>
<keyword evidence="12 21" id="KW-0694">RNA-binding</keyword>
<evidence type="ECO:0000256" key="22">
    <source>
        <dbReference type="SAM" id="MobiDB-lite"/>
    </source>
</evidence>
<evidence type="ECO:0000313" key="27">
    <source>
        <dbReference type="Proteomes" id="UP000615446"/>
    </source>
</evidence>
<keyword evidence="17 23" id="KW-0472">Membrane</keyword>
<keyword evidence="16" id="KW-0443">Lipid metabolism</keyword>
<dbReference type="AlphaFoldDB" id="A0A8H3R3A2"/>
<evidence type="ECO:0000256" key="1">
    <source>
        <dbReference type="ARBA" id="ARBA00004141"/>
    </source>
</evidence>
<dbReference type="GO" id="GO:0005681">
    <property type="term" value="C:spliceosomal complex"/>
    <property type="evidence" value="ECO:0007669"/>
    <property type="project" value="UniProtKB-KW"/>
</dbReference>
<evidence type="ECO:0000256" key="3">
    <source>
        <dbReference type="ARBA" id="ARBA00009295"/>
    </source>
</evidence>
<evidence type="ECO:0000256" key="2">
    <source>
        <dbReference type="ARBA" id="ARBA00006938"/>
    </source>
</evidence>
<dbReference type="InterPro" id="IPR015876">
    <property type="entry name" value="Acyl-CoA_DS"/>
</dbReference>
<evidence type="ECO:0000256" key="15">
    <source>
        <dbReference type="ARBA" id="ARBA00023004"/>
    </source>
</evidence>
<dbReference type="InterPro" id="IPR018506">
    <property type="entry name" value="Cyt_B5_heme-BS"/>
</dbReference>
<keyword evidence="10" id="KW-0747">Spliceosome</keyword>
<dbReference type="GO" id="GO:0006636">
    <property type="term" value="P:unsaturated fatty acid biosynthetic process"/>
    <property type="evidence" value="ECO:0007669"/>
    <property type="project" value="TreeGrafter"/>
</dbReference>
<evidence type="ECO:0000256" key="9">
    <source>
        <dbReference type="ARBA" id="ARBA00022723"/>
    </source>
</evidence>
<comment type="caution">
    <text evidence="26">The sequence shown here is derived from an EMBL/GenBank/DDBJ whole genome shotgun (WGS) entry which is preliminary data.</text>
</comment>
<evidence type="ECO:0000256" key="14">
    <source>
        <dbReference type="ARBA" id="ARBA00023002"/>
    </source>
</evidence>
<dbReference type="PROSITE" id="PS50102">
    <property type="entry name" value="RRM"/>
    <property type="match status" value="1"/>
</dbReference>
<dbReference type="Pfam" id="PF00487">
    <property type="entry name" value="FA_desaturase"/>
    <property type="match status" value="1"/>
</dbReference>
<dbReference type="GO" id="GO:0004768">
    <property type="term" value="F:stearoyl-CoA 9-desaturase activity"/>
    <property type="evidence" value="ECO:0007669"/>
    <property type="project" value="TreeGrafter"/>
</dbReference>
<keyword evidence="18" id="KW-0275">Fatty acid biosynthesis</keyword>
<keyword evidence="19" id="KW-0508">mRNA splicing</keyword>
<sequence length="703" mass="81263">MVAQSTLPPSEPEEKSQNPYLLNEKPKKWNIRDDPITWSNWYKHIDWLHTPLLIGIPTIGLYGAFTTKLTTYTAIWSVIYYFITGLGITAGYHRLWSHRSYKASRPLEIFLIFASSGAVQGSIRWWSRNHRAHHRYTDTNKDPYCANKGLIYSHIGWMVLKQNPNEIGRADISDLNADPLIVLQHKHYGLFAIVMGFVLPTIVAGLGWGDYWGGFYYAALLRLTFVHHATFCVNSLAHYLGNHTFDDRRSPRDHFITALLSLGEGYHNFHHEFPSDYRNAIEFYQYDPTKWLIKALSYVGITHHLKRFPDNEIKKGIFLMEQKKLDQKKLLLQWGKDISKLPVFTFEEFQEGAKTNNWICIEGIIHDVTSFVDEHPGGKSFLTTSIGKDVTTYFNGGVYDHTNAARNLMSNLRVGVIAGGVHFEFIKKPDFSRNTIEQFSYLPERPAYRAGRKPTATRVYTINQESRYLVVENVPALGLTKELLELFALYGTVEEYQYLDDYPCEEFTDVYWIKFQSLPQARVAKRKVDDHIFFSSSLRVRYGPEYETIEDTRQKLHDRRVVISIKTNEQKEYEYKNDKSTESLKSVHHQKLNDSSQPLRSTPVIYPQPDPSAYYNCYDYNYYNYPYFSAQSQEPPIPGIGYPSASFSTSFSSTSYEYHTDQNSSTVNTIRQRINDASKVSPDKDKGNVNQTSTGSSTKRRRI</sequence>
<comment type="subcellular location">
    <subcellularLocation>
        <location evidence="1">Membrane</location>
        <topology evidence="1">Multi-pass membrane protein</topology>
    </subcellularLocation>
</comment>
<evidence type="ECO:0000256" key="19">
    <source>
        <dbReference type="ARBA" id="ARBA00023187"/>
    </source>
</evidence>
<dbReference type="Pfam" id="PF00173">
    <property type="entry name" value="Cyt-b5"/>
    <property type="match status" value="1"/>
</dbReference>
<evidence type="ECO:0000256" key="16">
    <source>
        <dbReference type="ARBA" id="ARBA00023098"/>
    </source>
</evidence>
<comment type="similarity">
    <text evidence="2">Belongs to the RBM48 family.</text>
</comment>
<keyword evidence="6" id="KW-0349">Heme</keyword>
<evidence type="ECO:0000256" key="20">
    <source>
        <dbReference type="ARBA" id="ARBA00035004"/>
    </source>
</evidence>
<keyword evidence="15" id="KW-0408">Iron</keyword>
<evidence type="ECO:0000313" key="26">
    <source>
        <dbReference type="EMBL" id="GET01782.1"/>
    </source>
</evidence>
<keyword evidence="9" id="KW-0479">Metal-binding</keyword>
<dbReference type="PRINTS" id="PR00363">
    <property type="entry name" value="CYTOCHROMEB5"/>
</dbReference>
<keyword evidence="5" id="KW-0444">Lipid biosynthesis</keyword>
<dbReference type="GO" id="GO:0020037">
    <property type="term" value="F:heme binding"/>
    <property type="evidence" value="ECO:0007669"/>
    <property type="project" value="InterPro"/>
</dbReference>
<feature type="region of interest" description="Disordered" evidence="22">
    <location>
        <begin position="675"/>
        <end position="703"/>
    </location>
</feature>
<dbReference type="PROSITE" id="PS00191">
    <property type="entry name" value="CYTOCHROME_B5_1"/>
    <property type="match status" value="1"/>
</dbReference>
<dbReference type="SUPFAM" id="SSF54928">
    <property type="entry name" value="RNA-binding domain, RBD"/>
    <property type="match status" value="1"/>
</dbReference>
<dbReference type="InterPro" id="IPR012677">
    <property type="entry name" value="Nucleotide-bd_a/b_plait_sf"/>
</dbReference>
<feature type="transmembrane region" description="Helical" evidence="23">
    <location>
        <begin position="188"/>
        <end position="209"/>
    </location>
</feature>
<dbReference type="SUPFAM" id="SSF55856">
    <property type="entry name" value="Cytochrome b5-like heme/steroid binding domain"/>
    <property type="match status" value="1"/>
</dbReference>
<reference evidence="26" key="1">
    <citation type="submission" date="2019-10" db="EMBL/GenBank/DDBJ databases">
        <title>Conservation and host-specific expression of non-tandemly repeated heterogenous ribosome RNA gene in arbuscular mycorrhizal fungi.</title>
        <authorList>
            <person name="Maeda T."/>
            <person name="Kobayashi Y."/>
            <person name="Nakagawa T."/>
            <person name="Ezawa T."/>
            <person name="Yamaguchi K."/>
            <person name="Bino T."/>
            <person name="Nishimoto Y."/>
            <person name="Shigenobu S."/>
            <person name="Kawaguchi M."/>
        </authorList>
    </citation>
    <scope>NUCLEOTIDE SEQUENCE</scope>
    <source>
        <strain evidence="26">HR1</strain>
    </source>
</reference>
<evidence type="ECO:0000256" key="23">
    <source>
        <dbReference type="SAM" id="Phobius"/>
    </source>
</evidence>
<evidence type="ECO:0000256" key="12">
    <source>
        <dbReference type="ARBA" id="ARBA00022884"/>
    </source>
</evidence>
<organism evidence="26 27">
    <name type="scientific">Rhizophagus clarus</name>
    <dbReference type="NCBI Taxonomy" id="94130"/>
    <lineage>
        <taxon>Eukaryota</taxon>
        <taxon>Fungi</taxon>
        <taxon>Fungi incertae sedis</taxon>
        <taxon>Mucoromycota</taxon>
        <taxon>Glomeromycotina</taxon>
        <taxon>Glomeromycetes</taxon>
        <taxon>Glomerales</taxon>
        <taxon>Glomeraceae</taxon>
        <taxon>Rhizophagus</taxon>
    </lineage>
</organism>
<evidence type="ECO:0000256" key="10">
    <source>
        <dbReference type="ARBA" id="ARBA00022728"/>
    </source>
</evidence>
<dbReference type="GO" id="GO:0006397">
    <property type="term" value="P:mRNA processing"/>
    <property type="evidence" value="ECO:0007669"/>
    <property type="project" value="UniProtKB-KW"/>
</dbReference>
<name>A0A8H3R3A2_9GLOM</name>
<dbReference type="InterPro" id="IPR001522">
    <property type="entry name" value="FADS-1_CS"/>
</dbReference>
<comment type="function">
    <text evidence="20">As a component of the minor spliceosome, involved in the splicing of U12-type introns in pre-mRNAs.</text>
</comment>
<dbReference type="InterPro" id="IPR035979">
    <property type="entry name" value="RBD_domain_sf"/>
</dbReference>
<keyword evidence="11" id="KW-0276">Fatty acid metabolism</keyword>
<dbReference type="GO" id="GO:0008380">
    <property type="term" value="P:RNA splicing"/>
    <property type="evidence" value="ECO:0007669"/>
    <property type="project" value="UniProtKB-KW"/>
</dbReference>
<evidence type="ECO:0000256" key="17">
    <source>
        <dbReference type="ARBA" id="ARBA00023136"/>
    </source>
</evidence>
<dbReference type="FunFam" id="3.30.70.330:FF:000424">
    <property type="entry name" value="RNA-binding protein 48 isoform X4"/>
    <property type="match status" value="1"/>
</dbReference>
<dbReference type="OrthoDB" id="10260134at2759"/>
<feature type="compositionally biased region" description="Basic and acidic residues" evidence="22">
    <location>
        <begin position="675"/>
        <end position="687"/>
    </location>
</feature>
<dbReference type="Proteomes" id="UP000615446">
    <property type="component" value="Unassembled WGS sequence"/>
</dbReference>
<dbReference type="GO" id="GO:0005506">
    <property type="term" value="F:iron ion binding"/>
    <property type="evidence" value="ECO:0007669"/>
    <property type="project" value="TreeGrafter"/>
</dbReference>
<comment type="similarity">
    <text evidence="3">Belongs to the fatty acid desaturase type 1 family.</text>
</comment>
<feature type="domain" description="RRM" evidence="24">
    <location>
        <begin position="467"/>
        <end position="545"/>
    </location>
</feature>
<keyword evidence="13 23" id="KW-1133">Transmembrane helix</keyword>
<dbReference type="PRINTS" id="PR00075">
    <property type="entry name" value="FACDDSATRASE"/>
</dbReference>
<evidence type="ECO:0000256" key="21">
    <source>
        <dbReference type="PROSITE-ProRule" id="PRU00176"/>
    </source>
</evidence>
<dbReference type="GO" id="GO:0005789">
    <property type="term" value="C:endoplasmic reticulum membrane"/>
    <property type="evidence" value="ECO:0007669"/>
    <property type="project" value="TreeGrafter"/>
</dbReference>
<dbReference type="PANTHER" id="PTHR11351:SF31">
    <property type="entry name" value="DESATURASE 1, ISOFORM A-RELATED"/>
    <property type="match status" value="1"/>
</dbReference>
<evidence type="ECO:0000256" key="6">
    <source>
        <dbReference type="ARBA" id="ARBA00022617"/>
    </source>
</evidence>
<dbReference type="InterPro" id="IPR001199">
    <property type="entry name" value="Cyt_B5-like_heme/steroid-bd"/>
</dbReference>
<dbReference type="InterPro" id="IPR000504">
    <property type="entry name" value="RRM_dom"/>
</dbReference>
<evidence type="ECO:0000256" key="7">
    <source>
        <dbReference type="ARBA" id="ARBA00022664"/>
    </source>
</evidence>
<protein>
    <recommendedName>
        <fullName evidence="4">RNA-binding protein 48</fullName>
    </recommendedName>
</protein>
<dbReference type="PROSITE" id="PS50255">
    <property type="entry name" value="CYTOCHROME_B5_2"/>
    <property type="match status" value="1"/>
</dbReference>
<evidence type="ECO:0000259" key="24">
    <source>
        <dbReference type="PROSITE" id="PS50102"/>
    </source>
</evidence>
<keyword evidence="14" id="KW-0560">Oxidoreductase</keyword>
<evidence type="ECO:0000256" key="11">
    <source>
        <dbReference type="ARBA" id="ARBA00022832"/>
    </source>
</evidence>
<dbReference type="EMBL" id="BLAL01000302">
    <property type="protein sequence ID" value="GET01782.1"/>
    <property type="molecule type" value="Genomic_DNA"/>
</dbReference>
<feature type="region of interest" description="Disordered" evidence="22">
    <location>
        <begin position="574"/>
        <end position="605"/>
    </location>
</feature>
<accession>A0A8H3R3A2</accession>
<dbReference type="PANTHER" id="PTHR11351">
    <property type="entry name" value="ACYL-COA DESATURASE"/>
    <property type="match status" value="1"/>
</dbReference>
<keyword evidence="7" id="KW-0507">mRNA processing</keyword>
<evidence type="ECO:0000256" key="5">
    <source>
        <dbReference type="ARBA" id="ARBA00022516"/>
    </source>
</evidence>
<dbReference type="PROSITE" id="PS00476">
    <property type="entry name" value="FATTY_ACID_DESATUR_1"/>
    <property type="match status" value="1"/>
</dbReference>
<evidence type="ECO:0000256" key="8">
    <source>
        <dbReference type="ARBA" id="ARBA00022692"/>
    </source>
</evidence>
<dbReference type="Gene3D" id="3.10.120.10">
    <property type="entry name" value="Cytochrome b5-like heme/steroid binding domain"/>
    <property type="match status" value="1"/>
</dbReference>
<evidence type="ECO:0000256" key="13">
    <source>
        <dbReference type="ARBA" id="ARBA00022989"/>
    </source>
</evidence>
<evidence type="ECO:0000256" key="18">
    <source>
        <dbReference type="ARBA" id="ARBA00023160"/>
    </source>
</evidence>
<feature type="transmembrane region" description="Helical" evidence="23">
    <location>
        <begin position="107"/>
        <end position="126"/>
    </location>
</feature>
<feature type="transmembrane region" description="Helical" evidence="23">
    <location>
        <begin position="47"/>
        <end position="65"/>
    </location>
</feature>
<dbReference type="CDD" id="cd12442">
    <property type="entry name" value="RRM_RBM48"/>
    <property type="match status" value="1"/>
</dbReference>
<proteinExistence type="inferred from homology"/>